<dbReference type="Pfam" id="PF16321">
    <property type="entry name" value="Ribosom_S30AE_C"/>
    <property type="match status" value="1"/>
</dbReference>
<dbReference type="Proteomes" id="UP000069773">
    <property type="component" value="Unassembled WGS sequence"/>
</dbReference>
<evidence type="ECO:0000313" key="2">
    <source>
        <dbReference type="EMBL" id="GAT08104.1"/>
    </source>
</evidence>
<organism evidence="2 3">
    <name type="scientific">Mycolicibacterium novocastrense</name>
    <name type="common">Mycobacterium novocastrense</name>
    <dbReference type="NCBI Taxonomy" id="59813"/>
    <lineage>
        <taxon>Bacteria</taxon>
        <taxon>Bacillati</taxon>
        <taxon>Actinomycetota</taxon>
        <taxon>Actinomycetes</taxon>
        <taxon>Mycobacteriales</taxon>
        <taxon>Mycobacteriaceae</taxon>
        <taxon>Mycolicibacterium</taxon>
    </lineage>
</organism>
<keyword evidence="3" id="KW-1185">Reference proteome</keyword>
<dbReference type="InterPro" id="IPR038416">
    <property type="entry name" value="Ribosom_S30AE_C_sf"/>
</dbReference>
<dbReference type="Gene3D" id="3.30.505.50">
    <property type="entry name" value="Sigma 54 modulation/S30EA ribosomal protein, C-terminal domain"/>
    <property type="match status" value="1"/>
</dbReference>
<protein>
    <submittedName>
        <fullName evidence="2">Ribosome-associated protein</fullName>
    </submittedName>
</protein>
<dbReference type="EMBL" id="BCTA01000021">
    <property type="protein sequence ID" value="GAT08104.1"/>
    <property type="molecule type" value="Genomic_DNA"/>
</dbReference>
<gene>
    <name evidence="2" type="ORF">RMCN_1237</name>
</gene>
<dbReference type="InterPro" id="IPR032528">
    <property type="entry name" value="Ribosom_S30AE_C"/>
</dbReference>
<sequence length="54" mass="6062">MSTQPAPCITVEQAIERMELRGLPFLIFIDAAQGRAVVLYHRYDGHYGLISLAE</sequence>
<evidence type="ECO:0000259" key="1">
    <source>
        <dbReference type="Pfam" id="PF16321"/>
    </source>
</evidence>
<feature type="domain" description="Sigma 54 modulation/S30EA ribosomal protein C-terminal" evidence="1">
    <location>
        <begin position="5"/>
        <end position="49"/>
    </location>
</feature>
<proteinExistence type="predicted"/>
<name>A0ABQ0KFC9_MYCNV</name>
<evidence type="ECO:0000313" key="3">
    <source>
        <dbReference type="Proteomes" id="UP000069773"/>
    </source>
</evidence>
<accession>A0ABQ0KFC9</accession>
<reference evidence="2 3" key="1">
    <citation type="journal article" date="2016" name="Genome Announc.">
        <title>Draft Genome Sequences of Five Rapidly Growing Mycobacterium Species, M. thermoresistibile, M. fortuitum subsp. acetamidolyticum, M. canariasense, M. brisbanense, and M. novocastrense.</title>
        <authorList>
            <person name="Katahira K."/>
            <person name="Ogura Y."/>
            <person name="Gotoh Y."/>
            <person name="Hayashi T."/>
        </authorList>
    </citation>
    <scope>NUCLEOTIDE SEQUENCE [LARGE SCALE GENOMIC DNA]</scope>
    <source>
        <strain evidence="2 3">JCM18114</strain>
    </source>
</reference>
<comment type="caution">
    <text evidence="2">The sequence shown here is derived from an EMBL/GenBank/DDBJ whole genome shotgun (WGS) entry which is preliminary data.</text>
</comment>